<accession>A0A8S9RW45</accession>
<dbReference type="Proteomes" id="UP000712600">
    <property type="component" value="Unassembled WGS sequence"/>
</dbReference>
<gene>
    <name evidence="1" type="ORF">F2Q69_00028084</name>
</gene>
<dbReference type="EMBL" id="QGKX02000088">
    <property type="protein sequence ID" value="KAF3584806.1"/>
    <property type="molecule type" value="Genomic_DNA"/>
</dbReference>
<sequence length="259" mass="28886">MLQKCSGDIQEVNLQDGKAYVGKFQDGITGKCVTQAAMETFHNLITEEELVKIIIGKVLQQQKRIKRDFEGIILEEASLIDQEEMPTIGTCLIVLVKNKNHSSDFDEYASTVEGPYDVPTVVDVVDEYFSAKEGLHDVDVQMDLYGVPAVEGPYNVPVIESFYEDTAYITGRFTRDTTISNISENSSRNPCALQQKVKIATALLKEACDYLLDEPSTYLTRKESLGIGRDPKSNRSRETISLPSVLSGAECPIAYHRFN</sequence>
<evidence type="ECO:0000313" key="2">
    <source>
        <dbReference type="Proteomes" id="UP000712600"/>
    </source>
</evidence>
<proteinExistence type="predicted"/>
<protein>
    <submittedName>
        <fullName evidence="1">Uncharacterized protein</fullName>
    </submittedName>
</protein>
<name>A0A8S9RW45_BRACR</name>
<evidence type="ECO:0000313" key="1">
    <source>
        <dbReference type="EMBL" id="KAF3584806.1"/>
    </source>
</evidence>
<organism evidence="1 2">
    <name type="scientific">Brassica cretica</name>
    <name type="common">Mustard</name>
    <dbReference type="NCBI Taxonomy" id="69181"/>
    <lineage>
        <taxon>Eukaryota</taxon>
        <taxon>Viridiplantae</taxon>
        <taxon>Streptophyta</taxon>
        <taxon>Embryophyta</taxon>
        <taxon>Tracheophyta</taxon>
        <taxon>Spermatophyta</taxon>
        <taxon>Magnoliopsida</taxon>
        <taxon>eudicotyledons</taxon>
        <taxon>Gunneridae</taxon>
        <taxon>Pentapetalae</taxon>
        <taxon>rosids</taxon>
        <taxon>malvids</taxon>
        <taxon>Brassicales</taxon>
        <taxon>Brassicaceae</taxon>
        <taxon>Brassiceae</taxon>
        <taxon>Brassica</taxon>
    </lineage>
</organism>
<reference evidence="1" key="1">
    <citation type="submission" date="2019-12" db="EMBL/GenBank/DDBJ databases">
        <title>Genome sequencing and annotation of Brassica cretica.</title>
        <authorList>
            <person name="Studholme D.J."/>
            <person name="Sarris P."/>
        </authorList>
    </citation>
    <scope>NUCLEOTIDE SEQUENCE</scope>
    <source>
        <strain evidence="1">PFS-109/04</strain>
        <tissue evidence="1">Leaf</tissue>
    </source>
</reference>
<dbReference type="AlphaFoldDB" id="A0A8S9RW45"/>
<comment type="caution">
    <text evidence="1">The sequence shown here is derived from an EMBL/GenBank/DDBJ whole genome shotgun (WGS) entry which is preliminary data.</text>
</comment>